<keyword evidence="3" id="KW-0347">Helicase</keyword>
<accession>T1BFV4</accession>
<evidence type="ECO:0000256" key="1">
    <source>
        <dbReference type="ARBA" id="ARBA00022801"/>
    </source>
</evidence>
<sequence length="80" mass="8922">MDVALVDPTRARVPSIKLDALMEMIEEVVADGHRVLVFSQFTRFLVSARERVAAAGIAYAYLDGRTRRRDRAIAAFREGG</sequence>
<comment type="caution">
    <text evidence="3">The sequence shown here is derived from an EMBL/GenBank/DDBJ whole genome shotgun (WGS) entry which is preliminary data.</text>
</comment>
<organism evidence="3">
    <name type="scientific">mine drainage metagenome</name>
    <dbReference type="NCBI Taxonomy" id="410659"/>
    <lineage>
        <taxon>unclassified sequences</taxon>
        <taxon>metagenomes</taxon>
        <taxon>ecological metagenomes</taxon>
    </lineage>
</organism>
<proteinExistence type="predicted"/>
<evidence type="ECO:0000259" key="2">
    <source>
        <dbReference type="Pfam" id="PF00271"/>
    </source>
</evidence>
<evidence type="ECO:0000313" key="3">
    <source>
        <dbReference type="EMBL" id="EQD67473.1"/>
    </source>
</evidence>
<dbReference type="CDD" id="cd18793">
    <property type="entry name" value="SF2_C_SNF"/>
    <property type="match status" value="1"/>
</dbReference>
<name>T1BFV4_9ZZZZ</name>
<dbReference type="InterPro" id="IPR001650">
    <property type="entry name" value="Helicase_C-like"/>
</dbReference>
<protein>
    <submittedName>
        <fullName evidence="3">Helicase domain-containing protein</fullName>
    </submittedName>
</protein>
<dbReference type="EMBL" id="AUZY01003759">
    <property type="protein sequence ID" value="EQD67473.1"/>
    <property type="molecule type" value="Genomic_DNA"/>
</dbReference>
<feature type="domain" description="Helicase C-terminal" evidence="2">
    <location>
        <begin position="17"/>
        <end position="79"/>
    </location>
</feature>
<dbReference type="SUPFAM" id="SSF52540">
    <property type="entry name" value="P-loop containing nucleoside triphosphate hydrolases"/>
    <property type="match status" value="1"/>
</dbReference>
<dbReference type="AlphaFoldDB" id="T1BFV4"/>
<dbReference type="InterPro" id="IPR049730">
    <property type="entry name" value="SNF2/RAD54-like_C"/>
</dbReference>
<dbReference type="Gene3D" id="3.40.50.300">
    <property type="entry name" value="P-loop containing nucleotide triphosphate hydrolases"/>
    <property type="match status" value="1"/>
</dbReference>
<dbReference type="InterPro" id="IPR027417">
    <property type="entry name" value="P-loop_NTPase"/>
</dbReference>
<keyword evidence="1" id="KW-0378">Hydrolase</keyword>
<gene>
    <name evidence="3" type="ORF">B1B_05919</name>
</gene>
<dbReference type="GO" id="GO:0016787">
    <property type="term" value="F:hydrolase activity"/>
    <property type="evidence" value="ECO:0007669"/>
    <property type="project" value="UniProtKB-KW"/>
</dbReference>
<feature type="non-terminal residue" evidence="3">
    <location>
        <position position="80"/>
    </location>
</feature>
<dbReference type="Pfam" id="PF00271">
    <property type="entry name" value="Helicase_C"/>
    <property type="match status" value="1"/>
</dbReference>
<keyword evidence="3" id="KW-0067">ATP-binding</keyword>
<dbReference type="GO" id="GO:0004386">
    <property type="term" value="F:helicase activity"/>
    <property type="evidence" value="ECO:0007669"/>
    <property type="project" value="UniProtKB-KW"/>
</dbReference>
<reference evidence="3" key="1">
    <citation type="submission" date="2013-08" db="EMBL/GenBank/DDBJ databases">
        <authorList>
            <person name="Mendez C."/>
            <person name="Richter M."/>
            <person name="Ferrer M."/>
            <person name="Sanchez J."/>
        </authorList>
    </citation>
    <scope>NUCLEOTIDE SEQUENCE</scope>
</reference>
<reference evidence="3" key="2">
    <citation type="journal article" date="2014" name="ISME J.">
        <title>Microbial stratification in low pH oxic and suboxic macroscopic growths along an acid mine drainage.</title>
        <authorList>
            <person name="Mendez-Garcia C."/>
            <person name="Mesa V."/>
            <person name="Sprenger R.R."/>
            <person name="Richter M."/>
            <person name="Diez M.S."/>
            <person name="Solano J."/>
            <person name="Bargiela R."/>
            <person name="Golyshina O.V."/>
            <person name="Manteca A."/>
            <person name="Ramos J.L."/>
            <person name="Gallego J.R."/>
            <person name="Llorente I."/>
            <person name="Martins Dos Santos V.A."/>
            <person name="Jensen O.N."/>
            <person name="Pelaez A.I."/>
            <person name="Sanchez J."/>
            <person name="Ferrer M."/>
        </authorList>
    </citation>
    <scope>NUCLEOTIDE SEQUENCE</scope>
</reference>
<keyword evidence="3" id="KW-0547">Nucleotide-binding</keyword>